<organism evidence="2 3">
    <name type="scientific">Streptomyces zagrosensis</name>
    <dbReference type="NCBI Taxonomy" id="1042984"/>
    <lineage>
        <taxon>Bacteria</taxon>
        <taxon>Bacillati</taxon>
        <taxon>Actinomycetota</taxon>
        <taxon>Actinomycetes</taxon>
        <taxon>Kitasatosporales</taxon>
        <taxon>Streptomycetaceae</taxon>
        <taxon>Streptomyces</taxon>
    </lineage>
</organism>
<name>A0A7W9QAE6_9ACTN</name>
<dbReference type="EMBL" id="JACHJL010000005">
    <property type="protein sequence ID" value="MBB5935392.1"/>
    <property type="molecule type" value="Genomic_DNA"/>
</dbReference>
<sequence>MAHYIKPGRFEARVIGGTIAWLARRGISLMGSAELSVRGRTTGEWRSLPVNPLPLDGGHYLVSARGTTQWVRNMRAAGGGQLRKGRRIQVFRAIELPEGTEKNRVIRAYLKRWAFEVGKFFNGVTGTSSDAEVTAVAVRHPVFTINYEDDDPCAPHTTWQTPAAVSGPGASASGPGQTGASEQSTAGTSLNSGLKPAGTTHAD</sequence>
<protein>
    <submittedName>
        <fullName evidence="2">Deazaflavin-dependent oxidoreductase (Nitroreductase family)</fullName>
    </submittedName>
</protein>
<proteinExistence type="predicted"/>
<evidence type="ECO:0000313" key="2">
    <source>
        <dbReference type="EMBL" id="MBB5935392.1"/>
    </source>
</evidence>
<feature type="compositionally biased region" description="Polar residues" evidence="1">
    <location>
        <begin position="182"/>
        <end position="192"/>
    </location>
</feature>
<dbReference type="AlphaFoldDB" id="A0A7W9QAE6"/>
<gene>
    <name evidence="2" type="ORF">FHS42_002454</name>
</gene>
<comment type="caution">
    <text evidence="2">The sequence shown here is derived from an EMBL/GenBank/DDBJ whole genome shotgun (WGS) entry which is preliminary data.</text>
</comment>
<accession>A0A7W9QAE6</accession>
<evidence type="ECO:0000313" key="3">
    <source>
        <dbReference type="Proteomes" id="UP000588098"/>
    </source>
</evidence>
<dbReference type="Proteomes" id="UP000588098">
    <property type="component" value="Unassembled WGS sequence"/>
</dbReference>
<reference evidence="2 3" key="1">
    <citation type="submission" date="2020-08" db="EMBL/GenBank/DDBJ databases">
        <title>Genomic Encyclopedia of Type Strains, Phase III (KMG-III): the genomes of soil and plant-associated and newly described type strains.</title>
        <authorList>
            <person name="Whitman W."/>
        </authorList>
    </citation>
    <scope>NUCLEOTIDE SEQUENCE [LARGE SCALE GENOMIC DNA]</scope>
    <source>
        <strain evidence="2 3">CECT 8305</strain>
    </source>
</reference>
<dbReference type="InterPro" id="IPR012349">
    <property type="entry name" value="Split_barrel_FMN-bd"/>
</dbReference>
<feature type="compositionally biased region" description="Low complexity" evidence="1">
    <location>
        <begin position="162"/>
        <end position="181"/>
    </location>
</feature>
<evidence type="ECO:0000256" key="1">
    <source>
        <dbReference type="SAM" id="MobiDB-lite"/>
    </source>
</evidence>
<keyword evidence="3" id="KW-1185">Reference proteome</keyword>
<dbReference type="Gene3D" id="2.30.110.10">
    <property type="entry name" value="Electron Transport, Fmn-binding Protein, Chain A"/>
    <property type="match status" value="1"/>
</dbReference>
<dbReference type="RefSeq" id="WP_312866840.1">
    <property type="nucleotide sequence ID" value="NZ_JACHJL010000005.1"/>
</dbReference>
<feature type="region of interest" description="Disordered" evidence="1">
    <location>
        <begin position="153"/>
        <end position="203"/>
    </location>
</feature>